<dbReference type="EMBL" id="OBMI01000001">
    <property type="protein sequence ID" value="SOB80300.1"/>
    <property type="molecule type" value="Genomic_DNA"/>
</dbReference>
<dbReference type="CDD" id="cd10001">
    <property type="entry name" value="HDAC_classII_APAH"/>
    <property type="match status" value="1"/>
</dbReference>
<dbReference type="PRINTS" id="PR01270">
    <property type="entry name" value="HDASUPER"/>
</dbReference>
<proteinExistence type="inferred from homology"/>
<dbReference type="InterPro" id="IPR000286">
    <property type="entry name" value="HDACs"/>
</dbReference>
<dbReference type="GO" id="GO:0040029">
    <property type="term" value="P:epigenetic regulation of gene expression"/>
    <property type="evidence" value="ECO:0007669"/>
    <property type="project" value="TreeGrafter"/>
</dbReference>
<sequence>MKCFFDPRQLVHAPAQELHNGAWTPYNEVPARAEAILAAIGPAERPRDHGDAPIRAVHDAGYLNFLRTAPAAWAAAGRPGDVLGYIWPTVRRRALNLSRIDALAGQYSIDVSTPLTAATWDATYWSAQTALSALDAALGDGRGFALCRPPGHHAGADYLGGYCYLNTAAIAAEAARAAGCRRVAILDIDYHHGNGTQDIFWSRGDVFFASLHADPATDYPFYWGHADEVGEGDGHGTTLNLPLPQGTALDAFRAAQGRALEAIARFGTELLIVSFGADTWEGDPISHFRLTTRDYAVLARDIAAAGWPVLVLMEGGYALDALGANVSSFLDGF</sequence>
<comment type="similarity">
    <text evidence="2">Belongs to the histone deacetylase family.</text>
</comment>
<keyword evidence="5" id="KW-0862">Zinc</keyword>
<dbReference type="SUPFAM" id="SSF52768">
    <property type="entry name" value="Arginase/deacetylase"/>
    <property type="match status" value="1"/>
</dbReference>
<dbReference type="InterPro" id="IPR023696">
    <property type="entry name" value="Ureohydrolase_dom_sf"/>
</dbReference>
<dbReference type="Gene3D" id="3.40.800.20">
    <property type="entry name" value="Histone deacetylase domain"/>
    <property type="match status" value="1"/>
</dbReference>
<accession>A0A285QEE2</accession>
<dbReference type="PANTHER" id="PTHR10625:SF17">
    <property type="entry name" value="HISTONE DEACETYLASE 8"/>
    <property type="match status" value="1"/>
</dbReference>
<protein>
    <submittedName>
        <fullName evidence="7">Acetoin utilization deacetylase AcuC</fullName>
    </submittedName>
</protein>
<evidence type="ECO:0000256" key="1">
    <source>
        <dbReference type="ARBA" id="ARBA00001947"/>
    </source>
</evidence>
<evidence type="ECO:0000256" key="5">
    <source>
        <dbReference type="ARBA" id="ARBA00022833"/>
    </source>
</evidence>
<keyword evidence="8" id="KW-1185">Reference proteome</keyword>
<dbReference type="Proteomes" id="UP000219494">
    <property type="component" value="Unassembled WGS sequence"/>
</dbReference>
<evidence type="ECO:0000256" key="4">
    <source>
        <dbReference type="ARBA" id="ARBA00022801"/>
    </source>
</evidence>
<reference evidence="7 8" key="1">
    <citation type="submission" date="2017-07" db="EMBL/GenBank/DDBJ databases">
        <authorList>
            <person name="Sun Z.S."/>
            <person name="Albrecht U."/>
            <person name="Echele G."/>
            <person name="Lee C.C."/>
        </authorList>
    </citation>
    <scope>NUCLEOTIDE SEQUENCE [LARGE SCALE GENOMIC DNA]</scope>
    <source>
        <strain evidence="7 8">CGMCC 1.12672</strain>
    </source>
</reference>
<name>A0A285QEE2_9SPHN</name>
<evidence type="ECO:0000259" key="6">
    <source>
        <dbReference type="Pfam" id="PF00850"/>
    </source>
</evidence>
<dbReference type="OrthoDB" id="9808367at2"/>
<dbReference type="InterPro" id="IPR023801">
    <property type="entry name" value="His_deacetylse_dom"/>
</dbReference>
<dbReference type="Pfam" id="PF00850">
    <property type="entry name" value="Hist_deacetyl"/>
    <property type="match status" value="1"/>
</dbReference>
<evidence type="ECO:0000256" key="2">
    <source>
        <dbReference type="ARBA" id="ARBA00005947"/>
    </source>
</evidence>
<feature type="domain" description="Histone deacetylase" evidence="6">
    <location>
        <begin position="45"/>
        <end position="330"/>
    </location>
</feature>
<keyword evidence="3" id="KW-0479">Metal-binding</keyword>
<evidence type="ECO:0000313" key="7">
    <source>
        <dbReference type="EMBL" id="SOB80300.1"/>
    </source>
</evidence>
<dbReference type="PANTHER" id="PTHR10625">
    <property type="entry name" value="HISTONE DEACETYLASE HDAC1-RELATED"/>
    <property type="match status" value="1"/>
</dbReference>
<comment type="cofactor">
    <cofactor evidence="1">
        <name>Zn(2+)</name>
        <dbReference type="ChEBI" id="CHEBI:29105"/>
    </cofactor>
</comment>
<keyword evidence="4" id="KW-0378">Hydrolase</keyword>
<dbReference type="GO" id="GO:0046872">
    <property type="term" value="F:metal ion binding"/>
    <property type="evidence" value="ECO:0007669"/>
    <property type="project" value="UniProtKB-KW"/>
</dbReference>
<dbReference type="GO" id="GO:0016787">
    <property type="term" value="F:hydrolase activity"/>
    <property type="evidence" value="ECO:0007669"/>
    <property type="project" value="UniProtKB-KW"/>
</dbReference>
<dbReference type="GO" id="GO:0004407">
    <property type="term" value="F:histone deacetylase activity"/>
    <property type="evidence" value="ECO:0007669"/>
    <property type="project" value="TreeGrafter"/>
</dbReference>
<dbReference type="AlphaFoldDB" id="A0A285QEE2"/>
<gene>
    <name evidence="7" type="ORF">SAMN06297144_0990</name>
</gene>
<organism evidence="7 8">
    <name type="scientific">Sphingomonas guangdongensis</name>
    <dbReference type="NCBI Taxonomy" id="1141890"/>
    <lineage>
        <taxon>Bacteria</taxon>
        <taxon>Pseudomonadati</taxon>
        <taxon>Pseudomonadota</taxon>
        <taxon>Alphaproteobacteria</taxon>
        <taxon>Sphingomonadales</taxon>
        <taxon>Sphingomonadaceae</taxon>
        <taxon>Sphingomonas</taxon>
    </lineage>
</organism>
<evidence type="ECO:0000313" key="8">
    <source>
        <dbReference type="Proteomes" id="UP000219494"/>
    </source>
</evidence>
<evidence type="ECO:0000256" key="3">
    <source>
        <dbReference type="ARBA" id="ARBA00022723"/>
    </source>
</evidence>
<dbReference type="RefSeq" id="WP_097062815.1">
    <property type="nucleotide sequence ID" value="NZ_OBMI01000001.1"/>
</dbReference>
<dbReference type="InterPro" id="IPR037138">
    <property type="entry name" value="His_deacetylse_dom_sf"/>
</dbReference>